<keyword evidence="2" id="KW-1185">Reference proteome</keyword>
<dbReference type="InterPro" id="IPR043502">
    <property type="entry name" value="DNA/RNA_pol_sf"/>
</dbReference>
<protein>
    <submittedName>
        <fullName evidence="1">Uncharacterized protein</fullName>
    </submittedName>
</protein>
<reference evidence="1" key="1">
    <citation type="submission" date="2021-03" db="EMBL/GenBank/DDBJ databases">
        <title>Comparative genomics and phylogenomic investigation of the class Geoglossomycetes provide insights into ecological specialization and systematics.</title>
        <authorList>
            <person name="Melie T."/>
            <person name="Pirro S."/>
            <person name="Miller A.N."/>
            <person name="Quandt A."/>
        </authorList>
    </citation>
    <scope>NUCLEOTIDE SEQUENCE</scope>
    <source>
        <strain evidence="1">CAQ_001_2017</strain>
    </source>
</reference>
<evidence type="ECO:0000313" key="1">
    <source>
        <dbReference type="EMBL" id="KAH0563092.1"/>
    </source>
</evidence>
<dbReference type="EMBL" id="JAGHQM010000255">
    <property type="protein sequence ID" value="KAH0563092.1"/>
    <property type="molecule type" value="Genomic_DNA"/>
</dbReference>
<gene>
    <name evidence="1" type="ORF">GP486_002347</name>
</gene>
<evidence type="ECO:0000313" key="2">
    <source>
        <dbReference type="Proteomes" id="UP000750711"/>
    </source>
</evidence>
<dbReference type="Gene3D" id="3.30.70.270">
    <property type="match status" value="1"/>
</dbReference>
<dbReference type="InterPro" id="IPR043128">
    <property type="entry name" value="Rev_trsase/Diguanyl_cyclase"/>
</dbReference>
<comment type="caution">
    <text evidence="1">The sequence shown here is derived from an EMBL/GenBank/DDBJ whole genome shotgun (WGS) entry which is preliminary data.</text>
</comment>
<accession>A0A9P8RRT9</accession>
<proteinExistence type="predicted"/>
<dbReference type="AlphaFoldDB" id="A0A9P8RRT9"/>
<dbReference type="SUPFAM" id="SSF56672">
    <property type="entry name" value="DNA/RNA polymerases"/>
    <property type="match status" value="1"/>
</dbReference>
<organism evidence="1 2">
    <name type="scientific">Trichoglossum hirsutum</name>
    <dbReference type="NCBI Taxonomy" id="265104"/>
    <lineage>
        <taxon>Eukaryota</taxon>
        <taxon>Fungi</taxon>
        <taxon>Dikarya</taxon>
        <taxon>Ascomycota</taxon>
        <taxon>Pezizomycotina</taxon>
        <taxon>Geoglossomycetes</taxon>
        <taxon>Geoglossales</taxon>
        <taxon>Geoglossaceae</taxon>
        <taxon>Trichoglossum</taxon>
    </lineage>
</organism>
<name>A0A9P8RRT9_9PEZI</name>
<dbReference type="Proteomes" id="UP000750711">
    <property type="component" value="Unassembled WGS sequence"/>
</dbReference>
<sequence length="61" mass="7060">MGTKKEHIKEVQEVLELLNKKDFKLSLEKCHVAVEEVEFLGVIINQYEVGMNSMKVKVIKD</sequence>